<keyword evidence="8" id="KW-0479">Metal-binding</keyword>
<comment type="catalytic activity">
    <reaction evidence="1">
        <text>Exonucleolytic cleavage of poly(A) to 5'-AMP.</text>
        <dbReference type="EC" id="3.1.13.4"/>
    </reaction>
</comment>
<evidence type="ECO:0000256" key="15">
    <source>
        <dbReference type="SAM" id="MobiDB-lite"/>
    </source>
</evidence>
<evidence type="ECO:0000256" key="11">
    <source>
        <dbReference type="ARBA" id="ARBA00022884"/>
    </source>
</evidence>
<keyword evidence="7" id="KW-0540">Nuclease</keyword>
<evidence type="ECO:0000256" key="8">
    <source>
        <dbReference type="ARBA" id="ARBA00022723"/>
    </source>
</evidence>
<protein>
    <recommendedName>
        <fullName evidence="5">poly(A)-specific ribonuclease</fullName>
        <ecNumber evidence="5">3.1.13.4</ecNumber>
    </recommendedName>
</protein>
<keyword evidence="9" id="KW-0378">Hydrolase</keyword>
<accession>D5JG47</accession>
<dbReference type="InterPro" id="IPR036397">
    <property type="entry name" value="RNaseH_sf"/>
</dbReference>
<evidence type="ECO:0000256" key="3">
    <source>
        <dbReference type="ARBA" id="ARBA00004496"/>
    </source>
</evidence>
<sequence length="380" mass="43872">MVNECIQMYPTEQFSNNYTNPHYRKERSMTLSGSSSDSNNNFKSQSRRNKHQTPKNQNNPYEYQNYSSSRNIYSRHSDSSVMNVYADNLLEGMKKLREFSKRSTVVAIDTEFPGVIVKLHQDYASPLDLQYSNVKINNDLLKPIQIGFSFFDDQGNAPDEQSTIQFNFKFNSNTDMGNNESLDLLKRSGIDFDQLEKNGIDPELFAELFLITGLVMNENLTWVGFHCNHDWAYILKIITGWKEMPNTFSDFSELLQIYFPKTIDLKTLVIKTRVQHCGLQELSKMLKVERRGAQHQAGSDSRLTGESYFKFILHYMDCEIKPEWYNMIFGMNFGNNSNLYPPVQSPDDHYENSSESSRSSPYSGNATPDEETNSNNDESN</sequence>
<dbReference type="EMBL" id="GU305869">
    <property type="protein sequence ID" value="ADF47417.1"/>
    <property type="molecule type" value="mRNA"/>
</dbReference>
<evidence type="ECO:0000256" key="6">
    <source>
        <dbReference type="ARBA" id="ARBA00022490"/>
    </source>
</evidence>
<comment type="subcellular location">
    <subcellularLocation>
        <location evidence="3">Cytoplasm</location>
    </subcellularLocation>
    <subcellularLocation>
        <location evidence="2">Nucleus</location>
    </subcellularLocation>
</comment>
<dbReference type="GO" id="GO:0046872">
    <property type="term" value="F:metal ion binding"/>
    <property type="evidence" value="ECO:0007669"/>
    <property type="project" value="UniProtKB-KW"/>
</dbReference>
<evidence type="ECO:0000256" key="13">
    <source>
        <dbReference type="ARBA" id="ARBA00023163"/>
    </source>
</evidence>
<evidence type="ECO:0000256" key="4">
    <source>
        <dbReference type="ARBA" id="ARBA00008372"/>
    </source>
</evidence>
<keyword evidence="13" id="KW-0804">Transcription</keyword>
<dbReference type="SUPFAM" id="SSF53098">
    <property type="entry name" value="Ribonuclease H-like"/>
    <property type="match status" value="1"/>
</dbReference>
<dbReference type="GO" id="GO:0030014">
    <property type="term" value="C:CCR4-NOT complex"/>
    <property type="evidence" value="ECO:0007669"/>
    <property type="project" value="InterPro"/>
</dbReference>
<keyword evidence="11" id="KW-0694">RNA-binding</keyword>
<dbReference type="InterPro" id="IPR039637">
    <property type="entry name" value="CNOT7/CNOT8/Pop2"/>
</dbReference>
<feature type="region of interest" description="Disordered" evidence="15">
    <location>
        <begin position="340"/>
        <end position="380"/>
    </location>
</feature>
<proteinExistence type="evidence at transcript level"/>
<feature type="compositionally biased region" description="Polar residues" evidence="15">
    <location>
        <begin position="29"/>
        <end position="44"/>
    </location>
</feature>
<evidence type="ECO:0000256" key="14">
    <source>
        <dbReference type="ARBA" id="ARBA00023242"/>
    </source>
</evidence>
<dbReference type="GO" id="GO:0004535">
    <property type="term" value="F:poly(A)-specific ribonuclease activity"/>
    <property type="evidence" value="ECO:0007669"/>
    <property type="project" value="UniProtKB-EC"/>
</dbReference>
<dbReference type="EC" id="3.1.13.4" evidence="5"/>
<evidence type="ECO:0000256" key="5">
    <source>
        <dbReference type="ARBA" id="ARBA00012161"/>
    </source>
</evidence>
<dbReference type="GO" id="GO:0005737">
    <property type="term" value="C:cytoplasm"/>
    <property type="evidence" value="ECO:0007669"/>
    <property type="project" value="UniProtKB-SubCell"/>
</dbReference>
<keyword evidence="10" id="KW-0269">Exonuclease</keyword>
<dbReference type="AlphaFoldDB" id="D5JG47"/>
<evidence type="ECO:0000256" key="10">
    <source>
        <dbReference type="ARBA" id="ARBA00022839"/>
    </source>
</evidence>
<dbReference type="GO" id="GO:0003723">
    <property type="term" value="F:RNA binding"/>
    <property type="evidence" value="ECO:0007669"/>
    <property type="project" value="UniProtKB-KW"/>
</dbReference>
<dbReference type="Gene3D" id="3.30.420.10">
    <property type="entry name" value="Ribonuclease H-like superfamily/Ribonuclease H"/>
    <property type="match status" value="1"/>
</dbReference>
<gene>
    <name evidence="16" type="primary">CNOT-7</name>
</gene>
<evidence type="ECO:0000256" key="2">
    <source>
        <dbReference type="ARBA" id="ARBA00004123"/>
    </source>
</evidence>
<evidence type="ECO:0000313" key="16">
    <source>
        <dbReference type="EMBL" id="ADF47417.1"/>
    </source>
</evidence>
<dbReference type="InterPro" id="IPR012337">
    <property type="entry name" value="RNaseH-like_sf"/>
</dbReference>
<organism evidence="16">
    <name type="scientific">Dugesia japonica</name>
    <name type="common">Planarian</name>
    <dbReference type="NCBI Taxonomy" id="6161"/>
    <lineage>
        <taxon>Eukaryota</taxon>
        <taxon>Metazoa</taxon>
        <taxon>Spiralia</taxon>
        <taxon>Lophotrochozoa</taxon>
        <taxon>Platyhelminthes</taxon>
        <taxon>Rhabditophora</taxon>
        <taxon>Seriata</taxon>
        <taxon>Tricladida</taxon>
        <taxon>Continenticola</taxon>
        <taxon>Geoplanoidea</taxon>
        <taxon>Dugesiidae</taxon>
        <taxon>Dugesia</taxon>
    </lineage>
</organism>
<evidence type="ECO:0000256" key="12">
    <source>
        <dbReference type="ARBA" id="ARBA00023015"/>
    </source>
</evidence>
<dbReference type="InterPro" id="IPR006941">
    <property type="entry name" value="RNase_CAF1"/>
</dbReference>
<evidence type="ECO:0000256" key="7">
    <source>
        <dbReference type="ARBA" id="ARBA00022722"/>
    </source>
</evidence>
<feature type="region of interest" description="Disordered" evidence="15">
    <location>
        <begin position="26"/>
        <end position="65"/>
    </location>
</feature>
<reference evidence="16" key="1">
    <citation type="journal article" date="2010" name="Dev. Biol.">
        <title>Different requirements for conserved post-transcriptional regulators in planarian regeneration and stem cell maintenance.</title>
        <authorList>
            <person name="Rouhana L."/>
            <person name="Shibata N."/>
            <person name="Nishimura O."/>
            <person name="Agata K."/>
        </authorList>
    </citation>
    <scope>NUCLEOTIDE SEQUENCE</scope>
</reference>
<feature type="compositionally biased region" description="Polar residues" evidence="15">
    <location>
        <begin position="54"/>
        <end position="65"/>
    </location>
</feature>
<dbReference type="PANTHER" id="PTHR10797">
    <property type="entry name" value="CCR4-NOT TRANSCRIPTION COMPLEX SUBUNIT"/>
    <property type="match status" value="1"/>
</dbReference>
<keyword evidence="14" id="KW-0539">Nucleus</keyword>
<evidence type="ECO:0000256" key="9">
    <source>
        <dbReference type="ARBA" id="ARBA00022801"/>
    </source>
</evidence>
<comment type="similarity">
    <text evidence="4">Belongs to the CAF1 family.</text>
</comment>
<name>D5JG47_DUGJA</name>
<keyword evidence="12" id="KW-0805">Transcription regulation</keyword>
<evidence type="ECO:0000256" key="1">
    <source>
        <dbReference type="ARBA" id="ARBA00001663"/>
    </source>
</evidence>
<feature type="compositionally biased region" description="Low complexity" evidence="15">
    <location>
        <begin position="353"/>
        <end position="363"/>
    </location>
</feature>
<dbReference type="Pfam" id="PF04857">
    <property type="entry name" value="CAF1"/>
    <property type="match status" value="2"/>
</dbReference>
<dbReference type="GO" id="GO:0005634">
    <property type="term" value="C:nucleus"/>
    <property type="evidence" value="ECO:0007669"/>
    <property type="project" value="UniProtKB-SubCell"/>
</dbReference>
<keyword evidence="6" id="KW-0963">Cytoplasm</keyword>